<dbReference type="RefSeq" id="WP_113156192.1">
    <property type="nucleotide sequence ID" value="NZ_JAEKJX010000001.1"/>
</dbReference>
<feature type="region of interest" description="Disordered" evidence="1">
    <location>
        <begin position="77"/>
        <end position="101"/>
    </location>
</feature>
<evidence type="ECO:0000256" key="1">
    <source>
        <dbReference type="SAM" id="MobiDB-lite"/>
    </source>
</evidence>
<evidence type="ECO:0000313" key="3">
    <source>
        <dbReference type="Proteomes" id="UP001185659"/>
    </source>
</evidence>
<feature type="compositionally biased region" description="Polar residues" evidence="1">
    <location>
        <begin position="161"/>
        <end position="181"/>
    </location>
</feature>
<evidence type="ECO:0000313" key="2">
    <source>
        <dbReference type="EMBL" id="MDV6227893.1"/>
    </source>
</evidence>
<feature type="region of interest" description="Disordered" evidence="1">
    <location>
        <begin position="156"/>
        <end position="224"/>
    </location>
</feature>
<sequence length="224" mass="24364">MKRTETTTSRPSVRAVAASGALCLSAVLLSGCMGSPTYGTDKTADQQLIEDVTGVLSLGPRDREKIEYKPRAGIVMPSSTEVLPPPQENVASTSNPAWPESPEERLARIRAEATENQDNRFYKSPVERDIGVNARSDDGFINPEVAKKQREEYFKRRAASVSAQGTPTQRRYLSEPPTTYRQPAETAPTGVLGDDEAKKAREAKKAAQKGGGGFDLGRLWPWGG</sequence>
<comment type="caution">
    <text evidence="2">The sequence shown here is derived from an EMBL/GenBank/DDBJ whole genome shotgun (WGS) entry which is preliminary data.</text>
</comment>
<organism evidence="2 3">
    <name type="scientific">Nitratireductor aquimarinus</name>
    <dbReference type="NCBI Taxonomy" id="889300"/>
    <lineage>
        <taxon>Bacteria</taxon>
        <taxon>Pseudomonadati</taxon>
        <taxon>Pseudomonadota</taxon>
        <taxon>Alphaproteobacteria</taxon>
        <taxon>Hyphomicrobiales</taxon>
        <taxon>Phyllobacteriaceae</taxon>
        <taxon>Nitratireductor</taxon>
    </lineage>
</organism>
<name>A0ABU4ANS1_9HYPH</name>
<accession>A0ABU4ANS1</accession>
<dbReference type="EMBL" id="JAWLIP010000008">
    <property type="protein sequence ID" value="MDV6227893.1"/>
    <property type="molecule type" value="Genomic_DNA"/>
</dbReference>
<reference evidence="2 3" key="1">
    <citation type="submission" date="2023-10" db="EMBL/GenBank/DDBJ databases">
        <authorList>
            <person name="Venkata Ramana C."/>
            <person name="Sasikala C."/>
            <person name="Dhurka M."/>
        </authorList>
    </citation>
    <scope>NUCLEOTIDE SEQUENCE [LARGE SCALE GENOMIC DNA]</scope>
    <source>
        <strain evidence="2 3">KCTC 32151</strain>
    </source>
</reference>
<dbReference type="Proteomes" id="UP001185659">
    <property type="component" value="Unassembled WGS sequence"/>
</dbReference>
<dbReference type="PROSITE" id="PS51257">
    <property type="entry name" value="PROKAR_LIPOPROTEIN"/>
    <property type="match status" value="1"/>
</dbReference>
<keyword evidence="3" id="KW-1185">Reference proteome</keyword>
<proteinExistence type="predicted"/>
<protein>
    <recommendedName>
        <fullName evidence="4">Beta-barrel assembly machine subunit BamF</fullName>
    </recommendedName>
</protein>
<feature type="compositionally biased region" description="Basic and acidic residues" evidence="1">
    <location>
        <begin position="195"/>
        <end position="205"/>
    </location>
</feature>
<evidence type="ECO:0008006" key="4">
    <source>
        <dbReference type="Google" id="ProtNLM"/>
    </source>
</evidence>
<gene>
    <name evidence="2" type="ORF">R2G56_16475</name>
</gene>